<dbReference type="InterPro" id="IPR018531">
    <property type="entry name" value="DUF1993"/>
</dbReference>
<dbReference type="KEGG" id="ifl:C1H71_05750"/>
<dbReference type="Proteomes" id="UP000515917">
    <property type="component" value="Chromosome"/>
</dbReference>
<name>A0A7G3G736_9NEIS</name>
<evidence type="ECO:0008006" key="3">
    <source>
        <dbReference type="Google" id="ProtNLM"/>
    </source>
</evidence>
<evidence type="ECO:0000313" key="1">
    <source>
        <dbReference type="EMBL" id="QBC43101.1"/>
    </source>
</evidence>
<dbReference type="Pfam" id="PF09351">
    <property type="entry name" value="DUF1993"/>
    <property type="match status" value="1"/>
</dbReference>
<gene>
    <name evidence="1" type="ORF">C1H71_05750</name>
</gene>
<organism evidence="1 2">
    <name type="scientific">Iodobacter fluviatilis</name>
    <dbReference type="NCBI Taxonomy" id="537"/>
    <lineage>
        <taxon>Bacteria</taxon>
        <taxon>Pseudomonadati</taxon>
        <taxon>Pseudomonadota</taxon>
        <taxon>Betaproteobacteria</taxon>
        <taxon>Neisseriales</taxon>
        <taxon>Chitinibacteraceae</taxon>
        <taxon>Iodobacter</taxon>
    </lineage>
</organism>
<dbReference type="InterPro" id="IPR034660">
    <property type="entry name" value="DinB/YfiT-like"/>
</dbReference>
<dbReference type="RefSeq" id="WP_130105707.1">
    <property type="nucleotide sequence ID" value="NZ_CP025781.1"/>
</dbReference>
<dbReference type="AlphaFoldDB" id="A0A7G3G736"/>
<dbReference type="EMBL" id="CP025781">
    <property type="protein sequence ID" value="QBC43101.1"/>
    <property type="molecule type" value="Genomic_DNA"/>
</dbReference>
<reference evidence="1 2" key="1">
    <citation type="submission" date="2018-01" db="EMBL/GenBank/DDBJ databases">
        <title>Genome sequence of Iodobacter sp. strain PCH194 isolated from Indian Trans-Himalaya.</title>
        <authorList>
            <person name="Kumar V."/>
            <person name="Thakur V."/>
            <person name="Kumar S."/>
            <person name="Singh D."/>
        </authorList>
    </citation>
    <scope>NUCLEOTIDE SEQUENCE [LARGE SCALE GENOMIC DNA]</scope>
    <source>
        <strain evidence="1 2">PCH194</strain>
    </source>
</reference>
<dbReference type="Gene3D" id="1.20.120.450">
    <property type="entry name" value="dinb family like domain"/>
    <property type="match status" value="1"/>
</dbReference>
<evidence type="ECO:0000313" key="2">
    <source>
        <dbReference type="Proteomes" id="UP000515917"/>
    </source>
</evidence>
<protein>
    <recommendedName>
        <fullName evidence="3">DUF1993 domain-containing protein</fullName>
    </recommendedName>
</protein>
<proteinExistence type="predicted"/>
<sequence>MSLYDVSVVVFIHHLERVNFMLQKVAKHIIEEKLDEEALLKTSLKKDMFPFGMQVLIGMDFSLRAIKPLLNKKIIVEDMPINTLEQLQLRLQNRIEILNGVSQQDVDDLENLKMADKAGDAIFEANGSVFIMQYAMPNFFFHLCMAHAILRCEGYPIGKGDFDGIHQYQRGFSFFEANNND</sequence>
<dbReference type="SUPFAM" id="SSF109854">
    <property type="entry name" value="DinB/YfiT-like putative metalloenzymes"/>
    <property type="match status" value="1"/>
</dbReference>
<dbReference type="PANTHER" id="PTHR36922:SF1">
    <property type="entry name" value="DUF1993 DOMAIN-CONTAINING PROTEIN"/>
    <property type="match status" value="1"/>
</dbReference>
<keyword evidence="2" id="KW-1185">Reference proteome</keyword>
<dbReference type="PANTHER" id="PTHR36922">
    <property type="entry name" value="BLL2446 PROTEIN"/>
    <property type="match status" value="1"/>
</dbReference>
<accession>A0A7G3G736</accession>